<accession>A0A7W9LLN3</accession>
<feature type="transmembrane region" description="Helical" evidence="1">
    <location>
        <begin position="6"/>
        <end position="23"/>
    </location>
</feature>
<keyword evidence="1" id="KW-0472">Membrane</keyword>
<evidence type="ECO:0000313" key="2">
    <source>
        <dbReference type="EMBL" id="MBB5788383.1"/>
    </source>
</evidence>
<organism evidence="2 3">
    <name type="scientific">Jiangella mangrovi</name>
    <dbReference type="NCBI Taxonomy" id="1524084"/>
    <lineage>
        <taxon>Bacteria</taxon>
        <taxon>Bacillati</taxon>
        <taxon>Actinomycetota</taxon>
        <taxon>Actinomycetes</taxon>
        <taxon>Jiangellales</taxon>
        <taxon>Jiangellaceae</taxon>
        <taxon>Jiangella</taxon>
    </lineage>
</organism>
<feature type="transmembrane region" description="Helical" evidence="1">
    <location>
        <begin position="77"/>
        <end position="96"/>
    </location>
</feature>
<dbReference type="EMBL" id="JACHMM010000001">
    <property type="protein sequence ID" value="MBB5788383.1"/>
    <property type="molecule type" value="Genomic_DNA"/>
</dbReference>
<protein>
    <submittedName>
        <fullName evidence="2">Uncharacterized protein</fullName>
    </submittedName>
</protein>
<reference evidence="2 3" key="1">
    <citation type="submission" date="2020-08" db="EMBL/GenBank/DDBJ databases">
        <title>Sequencing the genomes of 1000 actinobacteria strains.</title>
        <authorList>
            <person name="Klenk H.-P."/>
        </authorList>
    </citation>
    <scope>NUCLEOTIDE SEQUENCE [LARGE SCALE GENOMIC DNA]</scope>
    <source>
        <strain evidence="2 3">DSM 102122</strain>
    </source>
</reference>
<feature type="transmembrane region" description="Helical" evidence="1">
    <location>
        <begin position="102"/>
        <end position="125"/>
    </location>
</feature>
<dbReference type="RefSeq" id="WP_184823023.1">
    <property type="nucleotide sequence ID" value="NZ_JACHMM010000001.1"/>
</dbReference>
<comment type="caution">
    <text evidence="2">The sequence shown here is derived from an EMBL/GenBank/DDBJ whole genome shotgun (WGS) entry which is preliminary data.</text>
</comment>
<keyword evidence="1" id="KW-0812">Transmembrane</keyword>
<name>A0A7W9LLN3_9ACTN</name>
<sequence>MDWEIFGQIVVALLAIGAALLQYQRNRGGPRDEIRQDAELLKVLPEGEARARLLAHVEASVEKLITRESELRRDPPGIVLGVFSLSVAIVIGYFAATGSLPWTVLLWPAAAGVGLFGAIGFVDALQRSKRNAQGRPVA</sequence>
<keyword evidence="1" id="KW-1133">Transmembrane helix</keyword>
<gene>
    <name evidence="2" type="ORF">HD601_002958</name>
</gene>
<proteinExistence type="predicted"/>
<dbReference type="Proteomes" id="UP000542813">
    <property type="component" value="Unassembled WGS sequence"/>
</dbReference>
<keyword evidence="3" id="KW-1185">Reference proteome</keyword>
<evidence type="ECO:0000256" key="1">
    <source>
        <dbReference type="SAM" id="Phobius"/>
    </source>
</evidence>
<evidence type="ECO:0000313" key="3">
    <source>
        <dbReference type="Proteomes" id="UP000542813"/>
    </source>
</evidence>
<dbReference type="AlphaFoldDB" id="A0A7W9LLN3"/>